<dbReference type="GO" id="GO:0007160">
    <property type="term" value="P:cell-matrix adhesion"/>
    <property type="evidence" value="ECO:0007669"/>
    <property type="project" value="TreeGrafter"/>
</dbReference>
<dbReference type="FunFam" id="2.60.40.1510:FF:000001">
    <property type="entry name" value="Integrin alpha V"/>
    <property type="match status" value="1"/>
</dbReference>
<evidence type="ECO:0000256" key="2">
    <source>
        <dbReference type="ARBA" id="ARBA00008054"/>
    </source>
</evidence>
<feature type="repeat" description="FG-GAP" evidence="15">
    <location>
        <begin position="300"/>
        <end position="358"/>
    </location>
</feature>
<evidence type="ECO:0000259" key="17">
    <source>
        <dbReference type="Pfam" id="PF08441"/>
    </source>
</evidence>
<dbReference type="Gene3D" id="2.60.40.1510">
    <property type="entry name" value="ntegrin, alpha v. Chain A, domain 3"/>
    <property type="match status" value="1"/>
</dbReference>
<evidence type="ECO:0000256" key="14">
    <source>
        <dbReference type="ARBA" id="ARBA00023180"/>
    </source>
</evidence>
<dbReference type="InterPro" id="IPR013517">
    <property type="entry name" value="FG-GAP"/>
</dbReference>
<dbReference type="GO" id="GO:0008305">
    <property type="term" value="C:integrin complex"/>
    <property type="evidence" value="ECO:0007669"/>
    <property type="project" value="InterPro"/>
</dbReference>
<dbReference type="Pfam" id="PF08441">
    <property type="entry name" value="Integrin_A_Ig_1"/>
    <property type="match status" value="1"/>
</dbReference>
<comment type="similarity">
    <text evidence="2 16">Belongs to the integrin alpha chain family.</text>
</comment>
<feature type="domain" description="Integrin alpha third immunoglobulin-like" evidence="19">
    <location>
        <begin position="718"/>
        <end position="921"/>
    </location>
</feature>
<dbReference type="InterPro" id="IPR013649">
    <property type="entry name" value="Integrin_alpha_Ig-like_1"/>
</dbReference>
<dbReference type="SUPFAM" id="SSF69318">
    <property type="entry name" value="Integrin alpha N-terminal domain"/>
    <property type="match status" value="1"/>
</dbReference>
<keyword evidence="13 16" id="KW-0675">Receptor</keyword>
<dbReference type="Pfam" id="PF20806">
    <property type="entry name" value="Integrin_A_Ig_3"/>
    <property type="match status" value="1"/>
</dbReference>
<keyword evidence="5" id="KW-0732">Signal</keyword>
<evidence type="ECO:0000256" key="4">
    <source>
        <dbReference type="ARBA" id="ARBA00022723"/>
    </source>
</evidence>
<dbReference type="GO" id="GO:0098609">
    <property type="term" value="P:cell-cell adhesion"/>
    <property type="evidence" value="ECO:0007669"/>
    <property type="project" value="TreeGrafter"/>
</dbReference>
<gene>
    <name evidence="20" type="ORF">N307_11616</name>
</gene>
<evidence type="ECO:0000256" key="12">
    <source>
        <dbReference type="ARBA" id="ARBA00023157"/>
    </source>
</evidence>
<evidence type="ECO:0000256" key="16">
    <source>
        <dbReference type="RuleBase" id="RU003762"/>
    </source>
</evidence>
<protein>
    <submittedName>
        <fullName evidence="20">Integrin alpha-8</fullName>
    </submittedName>
</protein>
<dbReference type="InterPro" id="IPR028994">
    <property type="entry name" value="Integrin_alpha_N"/>
</dbReference>
<feature type="repeat" description="FG-GAP" evidence="15">
    <location>
        <begin position="234"/>
        <end position="299"/>
    </location>
</feature>
<evidence type="ECO:0000259" key="18">
    <source>
        <dbReference type="Pfam" id="PF20805"/>
    </source>
</evidence>
<dbReference type="GO" id="GO:0046872">
    <property type="term" value="F:metal ion binding"/>
    <property type="evidence" value="ECO:0007669"/>
    <property type="project" value="UniProtKB-KW"/>
</dbReference>
<dbReference type="InterPro" id="IPR048286">
    <property type="entry name" value="Integrin_alpha_Ig-like_3"/>
</dbReference>
<keyword evidence="14" id="KW-0325">Glycoprotein</keyword>
<evidence type="ECO:0000259" key="19">
    <source>
        <dbReference type="Pfam" id="PF20806"/>
    </source>
</evidence>
<dbReference type="STRING" id="118200.A0A093J699"/>
<keyword evidence="4" id="KW-0479">Metal-binding</keyword>
<evidence type="ECO:0000256" key="13">
    <source>
        <dbReference type="ARBA" id="ARBA00023170"/>
    </source>
</evidence>
<keyword evidence="6" id="KW-0677">Repeat</keyword>
<dbReference type="Pfam" id="PF01839">
    <property type="entry name" value="FG-GAP"/>
    <property type="match status" value="3"/>
</dbReference>
<feature type="non-terminal residue" evidence="20">
    <location>
        <position position="1"/>
    </location>
</feature>
<dbReference type="Gene3D" id="2.60.40.1460">
    <property type="entry name" value="Integrin domains. Chain A, domain 2"/>
    <property type="match status" value="1"/>
</dbReference>
<evidence type="ECO:0000256" key="3">
    <source>
        <dbReference type="ARBA" id="ARBA00022692"/>
    </source>
</evidence>
<dbReference type="GO" id="GO:0005178">
    <property type="term" value="F:integrin binding"/>
    <property type="evidence" value="ECO:0007669"/>
    <property type="project" value="TreeGrafter"/>
</dbReference>
<evidence type="ECO:0000313" key="21">
    <source>
        <dbReference type="Proteomes" id="UP000053875"/>
    </source>
</evidence>
<organism evidence="20 21">
    <name type="scientific">Dryobates pubescens</name>
    <name type="common">Downy woodpecker</name>
    <name type="synonym">Picoides pubescens</name>
    <dbReference type="NCBI Taxonomy" id="118200"/>
    <lineage>
        <taxon>Eukaryota</taxon>
        <taxon>Metazoa</taxon>
        <taxon>Chordata</taxon>
        <taxon>Craniata</taxon>
        <taxon>Vertebrata</taxon>
        <taxon>Euteleostomi</taxon>
        <taxon>Archelosauria</taxon>
        <taxon>Archosauria</taxon>
        <taxon>Dinosauria</taxon>
        <taxon>Saurischia</taxon>
        <taxon>Theropoda</taxon>
        <taxon>Coelurosauria</taxon>
        <taxon>Aves</taxon>
        <taxon>Neognathae</taxon>
        <taxon>Neoaves</taxon>
        <taxon>Telluraves</taxon>
        <taxon>Coraciimorphae</taxon>
        <taxon>Piciformes</taxon>
        <taxon>Picidae</taxon>
        <taxon>Dryobates</taxon>
    </lineage>
</organism>
<evidence type="ECO:0000256" key="15">
    <source>
        <dbReference type="PROSITE-ProRule" id="PRU00803"/>
    </source>
</evidence>
<dbReference type="InterPro" id="IPR013519">
    <property type="entry name" value="Int_alpha_beta-p"/>
</dbReference>
<evidence type="ECO:0000256" key="6">
    <source>
        <dbReference type="ARBA" id="ARBA00022737"/>
    </source>
</evidence>
<dbReference type="Gene3D" id="2.60.40.1530">
    <property type="entry name" value="ntegrin, alpha v. Chain A, domain 4"/>
    <property type="match status" value="1"/>
</dbReference>
<dbReference type="SUPFAM" id="SSF69179">
    <property type="entry name" value="Integrin domains"/>
    <property type="match status" value="3"/>
</dbReference>
<dbReference type="InterPro" id="IPR048285">
    <property type="entry name" value="Integrin_alpha_Ig-like_2"/>
</dbReference>
<keyword evidence="21" id="KW-1185">Reference proteome</keyword>
<feature type="repeat" description="FG-GAP" evidence="15">
    <location>
        <begin position="115"/>
        <end position="167"/>
    </location>
</feature>
<evidence type="ECO:0000256" key="8">
    <source>
        <dbReference type="ARBA" id="ARBA00022889"/>
    </source>
</evidence>
<dbReference type="AlphaFoldDB" id="A0A093J699"/>
<feature type="non-terminal residue" evidence="20">
    <location>
        <position position="921"/>
    </location>
</feature>
<evidence type="ECO:0000256" key="5">
    <source>
        <dbReference type="ARBA" id="ARBA00022729"/>
    </source>
</evidence>
<keyword evidence="8 16" id="KW-0130">Cell adhesion</keyword>
<evidence type="ECO:0000256" key="1">
    <source>
        <dbReference type="ARBA" id="ARBA00004479"/>
    </source>
</evidence>
<keyword evidence="11" id="KW-0472">Membrane</keyword>
<comment type="subcellular location">
    <subcellularLocation>
        <location evidence="1 16">Membrane</location>
        <topology evidence="1 16">Single-pass type I membrane protein</topology>
    </subcellularLocation>
</comment>
<dbReference type="EMBL" id="KL217215">
    <property type="protein sequence ID" value="KFV74474.1"/>
    <property type="molecule type" value="Genomic_DNA"/>
</dbReference>
<keyword evidence="9" id="KW-1133">Transmembrane helix</keyword>
<dbReference type="GO" id="GO:0009897">
    <property type="term" value="C:external side of plasma membrane"/>
    <property type="evidence" value="ECO:0007669"/>
    <property type="project" value="TreeGrafter"/>
</dbReference>
<sequence>VSVLVGAPKANTTQPDIVEGGAVYYCGWPGAQCRQIPFDGTNNRKVKVNGTREPIEFKTNQWFGATVKAHKEKVVACAPLYHWRTLKDSPEKDPVGTCYVAVQNFSAYAEYSPCRNSNADPEGQGFCQAGFSLDFYKNGDLIIGGPGSFYWQGQVITASVADIIANYSFKDILRKLAREKQTGVAPASYDDNYMGYSVAAGEFTGDSEQELVAGVPRGAQNFGYVSIINSSDLTFIQNFTGEQMASYFGYTVAVADVNNDGLDDILVGAPLFMEREFESKPKEVGQVYLYLQEGAFLFQDAQLLTGTEVFGRFGSAITHLGDLNRDGYNDIAVGAPFAGEDRRGKVLIYNGYSKGLKSNPSQVLSGAWASQSMPSGFGFTLRGDSDVDKNDYPDLIVGAFGAGKAVVYRARPVVTVNAQLILNPMIVNPDNKTCQLPGSQLLVAWESSAQEDAVSPRMHIHLQCLMLKGELQLDALKQKGAVKRTLFFDYHQSHQYFSIAIKRQKQLHCQDFLVYLRDETEFRDKLSPININLNYSLDESRFEDSSTVKPILNYYQKSSVTEQAYILVDCGEDNLCIPDLQLSAVPDKDQLIIGEENYVMLIINPRNDGEGAYEAELHIRIPPEADYTGVERNSKALRVVSCDYKQENDSRMVVCDLGNPLAAGANFSTGIRFSVQHFENAEFSINFELQIKSSNKINPTSNLVNLHINISAMAQVLLRGVSHPPTIILPLHNWEPTEEPTKEEEVGPLVEHIYELHNMGPSAINRTALHVGWPAANQEEPLLYILHIQTHGPLHCQTSSPLNTMQIKVKASSRIADWEKREDKAGFEMRSEELEMFSRCGFPLFHTQNCTNVKCLQISCTVGQLERGKSAALKIRSRLWAPTFLERKNDLYPLSSNVSFQVQSMPYKVQPAQLPEGSIAV</sequence>
<proteinExistence type="inferred from homology"/>
<evidence type="ECO:0000256" key="11">
    <source>
        <dbReference type="ARBA" id="ARBA00023136"/>
    </source>
</evidence>
<dbReference type="InterPro" id="IPR032695">
    <property type="entry name" value="Integrin_dom_sf"/>
</dbReference>
<keyword evidence="3" id="KW-0812">Transmembrane</keyword>
<dbReference type="Proteomes" id="UP000053875">
    <property type="component" value="Unassembled WGS sequence"/>
</dbReference>
<reference evidence="20 21" key="1">
    <citation type="submission" date="2014-04" db="EMBL/GenBank/DDBJ databases">
        <title>Genome evolution of avian class.</title>
        <authorList>
            <person name="Zhang G."/>
            <person name="Li C."/>
        </authorList>
    </citation>
    <scope>NUCLEOTIDE SEQUENCE [LARGE SCALE GENOMIC DNA]</scope>
    <source>
        <strain evidence="20">BGI_N307</strain>
    </source>
</reference>
<feature type="repeat" description="FG-GAP" evidence="15">
    <location>
        <begin position="362"/>
        <end position="425"/>
    </location>
</feature>
<dbReference type="GO" id="GO:0033627">
    <property type="term" value="P:cell adhesion mediated by integrin"/>
    <property type="evidence" value="ECO:0007669"/>
    <property type="project" value="TreeGrafter"/>
</dbReference>
<dbReference type="PANTHER" id="PTHR23220:SF5">
    <property type="entry name" value="INTEGRIN ALPHA-8"/>
    <property type="match status" value="1"/>
</dbReference>
<dbReference type="FunFam" id="2.60.40.1460:FF:000001">
    <property type="entry name" value="Integrin, alpha V"/>
    <property type="match status" value="1"/>
</dbReference>
<dbReference type="PROSITE" id="PS51470">
    <property type="entry name" value="FG_GAP"/>
    <property type="match status" value="5"/>
</dbReference>
<dbReference type="SMART" id="SM00191">
    <property type="entry name" value="Int_alpha"/>
    <property type="match status" value="5"/>
</dbReference>
<name>A0A093J699_DRYPU</name>
<evidence type="ECO:0000313" key="20">
    <source>
        <dbReference type="EMBL" id="KFV74474.1"/>
    </source>
</evidence>
<evidence type="ECO:0000256" key="7">
    <source>
        <dbReference type="ARBA" id="ARBA00022837"/>
    </source>
</evidence>
<feature type="repeat" description="FG-GAP" evidence="15">
    <location>
        <begin position="49"/>
        <end position="110"/>
    </location>
</feature>
<dbReference type="PRINTS" id="PR01185">
    <property type="entry name" value="INTEGRINA"/>
</dbReference>
<dbReference type="InterPro" id="IPR000413">
    <property type="entry name" value="Integrin_alpha"/>
</dbReference>
<accession>A0A093J699</accession>
<feature type="domain" description="Integrin alpha second immunoglobulin-like" evidence="18">
    <location>
        <begin position="570"/>
        <end position="710"/>
    </location>
</feature>
<keyword evidence="12" id="KW-1015">Disulfide bond</keyword>
<dbReference type="GO" id="GO:0007229">
    <property type="term" value="P:integrin-mediated signaling pathway"/>
    <property type="evidence" value="ECO:0007669"/>
    <property type="project" value="UniProtKB-KW"/>
</dbReference>
<dbReference type="Gene3D" id="2.130.10.130">
    <property type="entry name" value="Integrin alpha, N-terminal"/>
    <property type="match status" value="1"/>
</dbReference>
<feature type="domain" description="Integrin alpha first immunoglubulin-like" evidence="17">
    <location>
        <begin position="410"/>
        <end position="568"/>
    </location>
</feature>
<dbReference type="Pfam" id="PF20805">
    <property type="entry name" value="Integrin_A_Ig_2"/>
    <property type="match status" value="1"/>
</dbReference>
<evidence type="ECO:0000256" key="9">
    <source>
        <dbReference type="ARBA" id="ARBA00022989"/>
    </source>
</evidence>
<dbReference type="PANTHER" id="PTHR23220">
    <property type="entry name" value="INTEGRIN ALPHA"/>
    <property type="match status" value="1"/>
</dbReference>
<keyword evidence="7" id="KW-0106">Calcium</keyword>
<dbReference type="FunFam" id="2.130.10.130:FF:000003">
    <property type="entry name" value="Integrin alpha V"/>
    <property type="match status" value="1"/>
</dbReference>
<evidence type="ECO:0000256" key="10">
    <source>
        <dbReference type="ARBA" id="ARBA00023037"/>
    </source>
</evidence>
<keyword evidence="10 16" id="KW-0401">Integrin</keyword>